<dbReference type="Gene3D" id="3.40.50.720">
    <property type="entry name" value="NAD(P)-binding Rossmann-like Domain"/>
    <property type="match status" value="1"/>
</dbReference>
<dbReference type="PANTHER" id="PTHR43943">
    <property type="entry name" value="DEHYDROGENASE/REDUCTASE (SDR FAMILY) MEMBER 4"/>
    <property type="match status" value="1"/>
</dbReference>
<evidence type="ECO:0000256" key="1">
    <source>
        <dbReference type="ARBA" id="ARBA00006484"/>
    </source>
</evidence>
<dbReference type="Pfam" id="PF13561">
    <property type="entry name" value="adh_short_C2"/>
    <property type="match status" value="1"/>
</dbReference>
<protein>
    <submittedName>
        <fullName evidence="3">NADP-dependent 3-hydroxy acid dehydrogenase YdfG</fullName>
    </submittedName>
</protein>
<gene>
    <name evidence="3" type="ORF">CLV52_3062</name>
</gene>
<comment type="caution">
    <text evidence="3">The sequence shown here is derived from an EMBL/GenBank/DDBJ whole genome shotgun (WGS) entry which is preliminary data.</text>
</comment>
<keyword evidence="4" id="KW-1185">Reference proteome</keyword>
<reference evidence="3 4" key="1">
    <citation type="submission" date="2019-03" db="EMBL/GenBank/DDBJ databases">
        <title>Genomic Encyclopedia of Archaeal and Bacterial Type Strains, Phase II (KMG-II): from individual species to whole genera.</title>
        <authorList>
            <person name="Goeker M."/>
        </authorList>
    </citation>
    <scope>NUCLEOTIDE SEQUENCE [LARGE SCALE GENOMIC DNA]</scope>
    <source>
        <strain evidence="3 4">DSM 24782</strain>
    </source>
</reference>
<dbReference type="Proteomes" id="UP000295344">
    <property type="component" value="Unassembled WGS sequence"/>
</dbReference>
<dbReference type="PRINTS" id="PR00081">
    <property type="entry name" value="GDHRDH"/>
</dbReference>
<dbReference type="PANTHER" id="PTHR43943:SF17">
    <property type="entry name" value="3-PHENYLPROPIONATE-DIHYDRODIOL_CINNAMIC ACID-DIHYDRODIOL DEHYDROGENASE"/>
    <property type="match status" value="1"/>
</dbReference>
<comment type="similarity">
    <text evidence="1">Belongs to the short-chain dehydrogenases/reductases (SDR) family.</text>
</comment>
<dbReference type="SUPFAM" id="SSF51735">
    <property type="entry name" value="NAD(P)-binding Rossmann-fold domains"/>
    <property type="match status" value="1"/>
</dbReference>
<evidence type="ECO:0000313" key="3">
    <source>
        <dbReference type="EMBL" id="TDS75949.1"/>
    </source>
</evidence>
<sequence length="228" mass="23198">MRVVDLQLQDRVALVVGGAGLIGSAVVERLRTEGAVVVVASRHAADGVVLDGRDDESVRRAVAAVLEEHGRIDALVVSAAPSAQTLDPARNSDPDQVIDAFDAKALVFLRIANAVVPAMRDAGYGRIVVLSGQNAFVTGSITGSVRNAATIVIAKNLADSLAGTGVAVTAVSPGIVSEQPEAEVRPGAGGQSSPEQIADLVAFLTSPLSAVSGESIAIGHRVRGVTTL</sequence>
<evidence type="ECO:0000313" key="4">
    <source>
        <dbReference type="Proteomes" id="UP000295344"/>
    </source>
</evidence>
<dbReference type="AlphaFoldDB" id="A0A4R7FF23"/>
<dbReference type="InterPro" id="IPR036291">
    <property type="entry name" value="NAD(P)-bd_dom_sf"/>
</dbReference>
<organism evidence="3 4">
    <name type="scientific">Amnibacterium kyonggiense</name>
    <dbReference type="NCBI Taxonomy" id="595671"/>
    <lineage>
        <taxon>Bacteria</taxon>
        <taxon>Bacillati</taxon>
        <taxon>Actinomycetota</taxon>
        <taxon>Actinomycetes</taxon>
        <taxon>Micrococcales</taxon>
        <taxon>Microbacteriaceae</taxon>
        <taxon>Amnibacterium</taxon>
    </lineage>
</organism>
<dbReference type="EMBL" id="SOAM01000003">
    <property type="protein sequence ID" value="TDS75949.1"/>
    <property type="molecule type" value="Genomic_DNA"/>
</dbReference>
<dbReference type="InterPro" id="IPR002347">
    <property type="entry name" value="SDR_fam"/>
</dbReference>
<evidence type="ECO:0000256" key="2">
    <source>
        <dbReference type="ARBA" id="ARBA00023002"/>
    </source>
</evidence>
<proteinExistence type="inferred from homology"/>
<dbReference type="GO" id="GO:0016491">
    <property type="term" value="F:oxidoreductase activity"/>
    <property type="evidence" value="ECO:0007669"/>
    <property type="project" value="UniProtKB-KW"/>
</dbReference>
<name>A0A4R7FF23_9MICO</name>
<keyword evidence="2" id="KW-0560">Oxidoreductase</keyword>
<accession>A0A4R7FF23</accession>
<dbReference type="CDD" id="cd05233">
    <property type="entry name" value="SDR_c"/>
    <property type="match status" value="1"/>
</dbReference>